<evidence type="ECO:0000256" key="7">
    <source>
        <dbReference type="ARBA" id="ARBA00022519"/>
    </source>
</evidence>
<accession>A0A094JCR9</accession>
<evidence type="ECO:0000256" key="10">
    <source>
        <dbReference type="ARBA" id="ARBA00022989"/>
    </source>
</evidence>
<keyword evidence="11 12" id="KW-0472">Membrane</keyword>
<evidence type="ECO:0000313" key="13">
    <source>
        <dbReference type="EMBL" id="KFZ37720.1"/>
    </source>
</evidence>
<evidence type="ECO:0000256" key="3">
    <source>
        <dbReference type="ARBA" id="ARBA00008741"/>
    </source>
</evidence>
<keyword evidence="8 12" id="KW-0812">Transmembrane</keyword>
<dbReference type="NCBIfam" id="TIGR03141">
    <property type="entry name" value="cytochro_ccmD"/>
    <property type="match status" value="1"/>
</dbReference>
<evidence type="ECO:0000313" key="14">
    <source>
        <dbReference type="Proteomes" id="UP000029264"/>
    </source>
</evidence>
<comment type="caution">
    <text evidence="13">The sequence shown here is derived from an EMBL/GenBank/DDBJ whole genome shotgun (WGS) entry which is preliminary data.</text>
</comment>
<gene>
    <name evidence="13" type="ORF">HR45_09905</name>
</gene>
<comment type="similarity">
    <text evidence="3 12">Belongs to the CcmD/CycX/HelD family.</text>
</comment>
<keyword evidence="6 12" id="KW-1003">Cell membrane</keyword>
<evidence type="ECO:0000256" key="1">
    <source>
        <dbReference type="ARBA" id="ARBA00002442"/>
    </source>
</evidence>
<organism evidence="13 14">
    <name type="scientific">Shewanella mangrovi</name>
    <dbReference type="NCBI Taxonomy" id="1515746"/>
    <lineage>
        <taxon>Bacteria</taxon>
        <taxon>Pseudomonadati</taxon>
        <taxon>Pseudomonadota</taxon>
        <taxon>Gammaproteobacteria</taxon>
        <taxon>Alteromonadales</taxon>
        <taxon>Shewanellaceae</taxon>
        <taxon>Shewanella</taxon>
    </lineage>
</organism>
<evidence type="ECO:0000256" key="5">
    <source>
        <dbReference type="ARBA" id="ARBA00022448"/>
    </source>
</evidence>
<dbReference type="GO" id="GO:0017004">
    <property type="term" value="P:cytochrome complex assembly"/>
    <property type="evidence" value="ECO:0007669"/>
    <property type="project" value="UniProtKB-KW"/>
</dbReference>
<keyword evidence="14" id="KW-1185">Reference proteome</keyword>
<dbReference type="OrthoDB" id="9815607at2"/>
<dbReference type="InterPro" id="IPR007078">
    <property type="entry name" value="Haem_export_protD_CcmD"/>
</dbReference>
<dbReference type="GO" id="GO:1903607">
    <property type="term" value="P:cytochrome c biosynthetic process"/>
    <property type="evidence" value="ECO:0007669"/>
    <property type="project" value="TreeGrafter"/>
</dbReference>
<dbReference type="EMBL" id="JPEO01000005">
    <property type="protein sequence ID" value="KFZ37720.1"/>
    <property type="molecule type" value="Genomic_DNA"/>
</dbReference>
<dbReference type="InterPro" id="IPR052075">
    <property type="entry name" value="Heme_exporter_D"/>
</dbReference>
<name>A0A094JCR9_9GAMM</name>
<protein>
    <recommendedName>
        <fullName evidence="4 12">Heme exporter protein D</fullName>
    </recommendedName>
</protein>
<evidence type="ECO:0000256" key="11">
    <source>
        <dbReference type="ARBA" id="ARBA00023136"/>
    </source>
</evidence>
<dbReference type="GO" id="GO:0005886">
    <property type="term" value="C:plasma membrane"/>
    <property type="evidence" value="ECO:0007669"/>
    <property type="project" value="UniProtKB-SubCell"/>
</dbReference>
<sequence>MQAQFQSVSDFLNMGGYGFYVWLSYGVAYVSLAILIGFTLTRKGRVLKEIAAKAKREQRLAQHRSAKE</sequence>
<dbReference type="eggNOG" id="COG3114">
    <property type="taxonomic scope" value="Bacteria"/>
</dbReference>
<comment type="subcellular location">
    <subcellularLocation>
        <location evidence="2 12">Cell inner membrane</location>
        <topology evidence="2 12">Single-pass membrane protein</topology>
    </subcellularLocation>
</comment>
<dbReference type="AlphaFoldDB" id="A0A094JCR9"/>
<evidence type="ECO:0000256" key="9">
    <source>
        <dbReference type="ARBA" id="ARBA00022748"/>
    </source>
</evidence>
<reference evidence="13 14" key="1">
    <citation type="submission" date="2014-06" db="EMBL/GenBank/DDBJ databases">
        <title>Shewanella sp. YQH10.</title>
        <authorList>
            <person name="Liu Y."/>
            <person name="Zeng R."/>
        </authorList>
    </citation>
    <scope>NUCLEOTIDE SEQUENCE [LARGE SCALE GENOMIC DNA]</scope>
    <source>
        <strain evidence="13 14">YQH10</strain>
    </source>
</reference>
<keyword evidence="7 12" id="KW-0997">Cell inner membrane</keyword>
<dbReference type="Pfam" id="PF04995">
    <property type="entry name" value="CcmD"/>
    <property type="match status" value="1"/>
</dbReference>
<evidence type="ECO:0000256" key="12">
    <source>
        <dbReference type="RuleBase" id="RU363101"/>
    </source>
</evidence>
<keyword evidence="9 12" id="KW-0201">Cytochrome c-type biogenesis</keyword>
<keyword evidence="10 12" id="KW-1133">Transmembrane helix</keyword>
<dbReference type="STRING" id="1515746.HR45_09905"/>
<evidence type="ECO:0000256" key="4">
    <source>
        <dbReference type="ARBA" id="ARBA00016461"/>
    </source>
</evidence>
<evidence type="ECO:0000256" key="2">
    <source>
        <dbReference type="ARBA" id="ARBA00004377"/>
    </source>
</evidence>
<proteinExistence type="inferred from homology"/>
<evidence type="ECO:0000256" key="8">
    <source>
        <dbReference type="ARBA" id="ARBA00022692"/>
    </source>
</evidence>
<dbReference type="PANTHER" id="PTHR37531">
    <property type="entry name" value="HEME EXPORTER PROTEIN D"/>
    <property type="match status" value="1"/>
</dbReference>
<feature type="transmembrane region" description="Helical" evidence="12">
    <location>
        <begin position="20"/>
        <end position="40"/>
    </location>
</feature>
<dbReference type="PANTHER" id="PTHR37531:SF1">
    <property type="entry name" value="HEME EXPORTER PROTEIN D"/>
    <property type="match status" value="1"/>
</dbReference>
<evidence type="ECO:0000256" key="6">
    <source>
        <dbReference type="ARBA" id="ARBA00022475"/>
    </source>
</evidence>
<keyword evidence="5 12" id="KW-0813">Transport</keyword>
<dbReference type="GO" id="GO:0015886">
    <property type="term" value="P:heme transport"/>
    <property type="evidence" value="ECO:0007669"/>
    <property type="project" value="InterPro"/>
</dbReference>
<dbReference type="Proteomes" id="UP000029264">
    <property type="component" value="Unassembled WGS sequence"/>
</dbReference>
<comment type="function">
    <text evidence="1 12">Required for the export of heme to the periplasm for the biogenesis of c-type cytochromes.</text>
</comment>